<dbReference type="GO" id="GO:0043774">
    <property type="term" value="F:coenzyme F420-2 alpha-glutamyl ligase activity"/>
    <property type="evidence" value="ECO:0007669"/>
    <property type="project" value="TreeGrafter"/>
</dbReference>
<dbReference type="AlphaFoldDB" id="A0A147KB05"/>
<dbReference type="RefSeq" id="WP_059350466.1">
    <property type="nucleotide sequence ID" value="NZ_LDYG01000019.1"/>
</dbReference>
<dbReference type="GO" id="GO:0005737">
    <property type="term" value="C:cytoplasm"/>
    <property type="evidence" value="ECO:0007669"/>
    <property type="project" value="TreeGrafter"/>
</dbReference>
<dbReference type="Pfam" id="PF14398">
    <property type="entry name" value="ATPgrasp_YheCD"/>
    <property type="match status" value="1"/>
</dbReference>
<keyword evidence="2" id="KW-1185">Reference proteome</keyword>
<dbReference type="STRING" id="1150625.Q75_03985"/>
<accession>A0A147KB05</accession>
<dbReference type="PATRIC" id="fig|1150625.3.peg.832"/>
<dbReference type="Gene3D" id="3.30.470.20">
    <property type="entry name" value="ATP-grasp fold, B domain"/>
    <property type="match status" value="1"/>
</dbReference>
<dbReference type="InterPro" id="IPR026838">
    <property type="entry name" value="YheC/D"/>
</dbReference>
<comment type="caution">
    <text evidence="1">The sequence shown here is derived from an EMBL/GenBank/DDBJ whole genome shotgun (WGS) entry which is preliminary data.</text>
</comment>
<dbReference type="OrthoDB" id="7869153at2"/>
<dbReference type="Proteomes" id="UP000074108">
    <property type="component" value="Unassembled WGS sequence"/>
</dbReference>
<dbReference type="EMBL" id="LDYG01000019">
    <property type="protein sequence ID" value="KUP07926.1"/>
    <property type="molecule type" value="Genomic_DNA"/>
</dbReference>
<reference evidence="1 2" key="1">
    <citation type="journal article" date="2016" name="Front. Microbiol.">
        <title>Microevolution Analysis of Bacillus coahuilensis Unveils Differences in Phosphorus Acquisition Strategies and Their Regulation.</title>
        <authorList>
            <person name="Gomez-Lunar Z."/>
            <person name="Hernandez-Gonzalez I."/>
            <person name="Rodriguez-Torres M.D."/>
            <person name="Souza V."/>
            <person name="Olmedo-Alvarez G."/>
        </authorList>
    </citation>
    <scope>NUCLEOTIDE SEQUENCE [LARGE SCALE GENOMIC DNA]</scope>
    <source>
        <strain evidence="2">p1.1.43</strain>
    </source>
</reference>
<evidence type="ECO:0008006" key="3">
    <source>
        <dbReference type="Google" id="ProtNLM"/>
    </source>
</evidence>
<organism evidence="1 2">
    <name type="scientific">Bacillus coahuilensis p1.1.43</name>
    <dbReference type="NCBI Taxonomy" id="1150625"/>
    <lineage>
        <taxon>Bacteria</taxon>
        <taxon>Bacillati</taxon>
        <taxon>Bacillota</taxon>
        <taxon>Bacilli</taxon>
        <taxon>Bacillales</taxon>
        <taxon>Bacillaceae</taxon>
        <taxon>Bacillus</taxon>
    </lineage>
</organism>
<protein>
    <recommendedName>
        <fullName evidence="3">ATP-grasp domain-containing protein</fullName>
    </recommendedName>
</protein>
<proteinExistence type="predicted"/>
<name>A0A147KB05_9BACI</name>
<evidence type="ECO:0000313" key="1">
    <source>
        <dbReference type="EMBL" id="KUP07926.1"/>
    </source>
</evidence>
<dbReference type="InterPro" id="IPR013815">
    <property type="entry name" value="ATP_grasp_subdomain_1"/>
</dbReference>
<evidence type="ECO:0000313" key="2">
    <source>
        <dbReference type="Proteomes" id="UP000074108"/>
    </source>
</evidence>
<gene>
    <name evidence="1" type="ORF">Q75_03985</name>
</gene>
<dbReference type="PANTHER" id="PTHR21621:SF2">
    <property type="entry name" value="COENZYME GAMMA-F420-2:ALPHA-L-GLUTAMATE LIGASE"/>
    <property type="match status" value="1"/>
</dbReference>
<dbReference type="SUPFAM" id="SSF56059">
    <property type="entry name" value="Glutathione synthetase ATP-binding domain-like"/>
    <property type="match status" value="1"/>
</dbReference>
<dbReference type="GO" id="GO:0005524">
    <property type="term" value="F:ATP binding"/>
    <property type="evidence" value="ECO:0007669"/>
    <property type="project" value="InterPro"/>
</dbReference>
<sequence>MKKINYELVVNTSGMEELILPPDLIRSLRIPVDKPIQLEVGLCKVTCIIQSNSISTSPMITWKSTILPAHKGSLYFAYDLETSILSVGPIIAILTAVSKGQEPIGHLTSYFLELRHLLTEQGGVIYCTNFSELHENQISGIFFEESQGFFSTMMPIPTIIYNRIHSRKKEQKPSFHNFIQWCKENHVYVFNEAFLNKWHVHTILTENKDLNSHIPFSILYDSHLRLEQFLLEHEDIFIKPVHGSQGRNIVRIQKEHGEYNVKSSSNEHALSRYTSLPRLIDYIKTLNLFDQAIIQQTIPLASNHNRLMDFRFLLIPNKDLQWEVVSAVVRFSKENHFITNLSQGGLIKPAQRFLKEYYGHSYGSEVYDEMKQISKITAAVLSEALSTNLGELGIDLALDVHRNIWIIEVNSKPSKKHESEQAIRPSSRAIAHYFHTIWNERSRLENEVRNSNDE</sequence>
<dbReference type="PANTHER" id="PTHR21621">
    <property type="entry name" value="RIBOSOMAL PROTEIN S6 MODIFICATION PROTEIN"/>
    <property type="match status" value="1"/>
</dbReference>
<dbReference type="Gene3D" id="3.30.1490.20">
    <property type="entry name" value="ATP-grasp fold, A domain"/>
    <property type="match status" value="1"/>
</dbReference>